<dbReference type="RefSeq" id="WP_289818115.1">
    <property type="nucleotide sequence ID" value="NZ_JAUEHU010000013.1"/>
</dbReference>
<keyword evidence="4" id="KW-0238">DNA-binding</keyword>
<feature type="domain" description="HTH lysR-type" evidence="6">
    <location>
        <begin position="3"/>
        <end position="60"/>
    </location>
</feature>
<dbReference type="FunFam" id="1.10.10.10:FF:000001">
    <property type="entry name" value="LysR family transcriptional regulator"/>
    <property type="match status" value="1"/>
</dbReference>
<dbReference type="InterPro" id="IPR036388">
    <property type="entry name" value="WH-like_DNA-bd_sf"/>
</dbReference>
<organism evidence="7 8">
    <name type="scientific">Yersinia nurmii</name>
    <dbReference type="NCBI Taxonomy" id="685706"/>
    <lineage>
        <taxon>Bacteria</taxon>
        <taxon>Pseudomonadati</taxon>
        <taxon>Pseudomonadota</taxon>
        <taxon>Gammaproteobacteria</taxon>
        <taxon>Enterobacterales</taxon>
        <taxon>Yersiniaceae</taxon>
        <taxon>Yersinia</taxon>
    </lineage>
</organism>
<evidence type="ECO:0000256" key="2">
    <source>
        <dbReference type="ARBA" id="ARBA00022491"/>
    </source>
</evidence>
<evidence type="ECO:0000256" key="3">
    <source>
        <dbReference type="ARBA" id="ARBA00023015"/>
    </source>
</evidence>
<dbReference type="GO" id="GO:0003700">
    <property type="term" value="F:DNA-binding transcription factor activity"/>
    <property type="evidence" value="ECO:0007669"/>
    <property type="project" value="InterPro"/>
</dbReference>
<dbReference type="PROSITE" id="PS50931">
    <property type="entry name" value="HTH_LYSR"/>
    <property type="match status" value="1"/>
</dbReference>
<evidence type="ECO:0000313" key="8">
    <source>
        <dbReference type="Proteomes" id="UP001167864"/>
    </source>
</evidence>
<dbReference type="Pfam" id="PF00126">
    <property type="entry name" value="HTH_1"/>
    <property type="match status" value="1"/>
</dbReference>
<dbReference type="GO" id="GO:0000976">
    <property type="term" value="F:transcription cis-regulatory region binding"/>
    <property type="evidence" value="ECO:0007669"/>
    <property type="project" value="TreeGrafter"/>
</dbReference>
<dbReference type="PANTHER" id="PTHR30126:SF94">
    <property type="entry name" value="LYSR FAMILY TRANSCRIPTIONAL REGULATOR"/>
    <property type="match status" value="1"/>
</dbReference>
<dbReference type="AlphaFoldDB" id="A0AAW7KA43"/>
<dbReference type="InterPro" id="IPR005119">
    <property type="entry name" value="LysR_subst-bd"/>
</dbReference>
<dbReference type="InterPro" id="IPR000847">
    <property type="entry name" value="LysR_HTH_N"/>
</dbReference>
<dbReference type="EMBL" id="JAUEHU010000013">
    <property type="protein sequence ID" value="MDN0088456.1"/>
    <property type="molecule type" value="Genomic_DNA"/>
</dbReference>
<protein>
    <submittedName>
        <fullName evidence="7">LysR substrate-binding domain-containing protein</fullName>
    </submittedName>
</protein>
<dbReference type="PRINTS" id="PR00039">
    <property type="entry name" value="HTHLYSR"/>
</dbReference>
<comment type="similarity">
    <text evidence="1">Belongs to the LysR transcriptional regulatory family.</text>
</comment>
<dbReference type="SUPFAM" id="SSF46785">
    <property type="entry name" value="Winged helix' DNA-binding domain"/>
    <property type="match status" value="1"/>
</dbReference>
<evidence type="ECO:0000256" key="1">
    <source>
        <dbReference type="ARBA" id="ARBA00009437"/>
    </source>
</evidence>
<evidence type="ECO:0000256" key="5">
    <source>
        <dbReference type="ARBA" id="ARBA00023163"/>
    </source>
</evidence>
<dbReference type="Gene3D" id="3.40.190.290">
    <property type="match status" value="1"/>
</dbReference>
<dbReference type="InterPro" id="IPR036390">
    <property type="entry name" value="WH_DNA-bd_sf"/>
</dbReference>
<gene>
    <name evidence="7" type="ORF">QVN42_13880</name>
</gene>
<reference evidence="7" key="1">
    <citation type="submission" date="2023-06" db="EMBL/GenBank/DDBJ databases">
        <authorList>
            <person name="Polev D.E."/>
            <person name="Saitova A.T."/>
            <person name="Bogumilchik E.A."/>
            <person name="Kokorina G.I."/>
            <person name="Voskresenskaia E.A."/>
        </authorList>
    </citation>
    <scope>NUCLEOTIDE SEQUENCE</scope>
    <source>
        <strain evidence="7">2145 StPb PI</strain>
    </source>
</reference>
<comment type="caution">
    <text evidence="7">The sequence shown here is derived from an EMBL/GenBank/DDBJ whole genome shotgun (WGS) entry which is preliminary data.</text>
</comment>
<name>A0AAW7KA43_9GAMM</name>
<evidence type="ECO:0000259" key="6">
    <source>
        <dbReference type="PROSITE" id="PS50931"/>
    </source>
</evidence>
<keyword evidence="2" id="KW-0678">Repressor</keyword>
<dbReference type="Proteomes" id="UP001167864">
    <property type="component" value="Unassembled WGS sequence"/>
</dbReference>
<keyword evidence="5" id="KW-0804">Transcription</keyword>
<dbReference type="SUPFAM" id="SSF53850">
    <property type="entry name" value="Periplasmic binding protein-like II"/>
    <property type="match status" value="1"/>
</dbReference>
<proteinExistence type="inferred from homology"/>
<dbReference type="PANTHER" id="PTHR30126">
    <property type="entry name" value="HTH-TYPE TRANSCRIPTIONAL REGULATOR"/>
    <property type="match status" value="1"/>
</dbReference>
<accession>A0AAW7KA43</accession>
<evidence type="ECO:0000313" key="7">
    <source>
        <dbReference type="EMBL" id="MDN0088456.1"/>
    </source>
</evidence>
<keyword evidence="3" id="KW-0805">Transcription regulation</keyword>
<sequence>MDITLKQLKVFLAVAQSGNLTTAASQLFMTKGAVSQTLAELEKRLGQTLFDRHHARIFINSEGEKLIPAADELLSRMKDISTLFSDSARIPNLLLGCSKTIGSYILPALLGEFRNCYDWLPKVAIENTNDILNKLLNFEVDLAILEGNINNKDILSTPWLTDEMVVIATKNHPLASEKPVPFSVLSQQSWILREQGSGSRSYFDNHLAPLLSQPRVILSLDTFDSILFSVQQNLGITYASRLIIQNPFFHDHFSVIKTETRFLRSISLCHHRQKYLSNGAQQWINFLTHAGKRLESVRNNQIEN</sequence>
<dbReference type="Gene3D" id="1.10.10.10">
    <property type="entry name" value="Winged helix-like DNA-binding domain superfamily/Winged helix DNA-binding domain"/>
    <property type="match status" value="1"/>
</dbReference>
<evidence type="ECO:0000256" key="4">
    <source>
        <dbReference type="ARBA" id="ARBA00023125"/>
    </source>
</evidence>
<dbReference type="Pfam" id="PF03466">
    <property type="entry name" value="LysR_substrate"/>
    <property type="match status" value="1"/>
</dbReference>